<protein>
    <submittedName>
        <fullName evidence="2">Uncharacterized protein</fullName>
    </submittedName>
</protein>
<sequence length="352" mass="39761">MWALANGTQSFVANSPPSPVASWYLGPPSPGTGAQDQRCRFEYSPQIMITICILNFIKATTMLFVWWLRKWQNRNQGEISGGASKDQILYTLGDAIASFMREPDGTTNNMCLATKNDFRYRRTLKDKLRKRPPSPNQAPRQWKPERNFWMASASLKRWVILILTGFLLGLSFTSLRHRSIPTRVPDLWRLGFGALTPFTYLVVGLPRDDPAGLISNVLLANLPQLILSILYIFYNTMLSTFLVQREWSLMHSEAKRKPLRVSEPIGIQRSSYFISLPLRYGIPLYAISGIMHWMISQSLFLARITALLNTDGVIDNQNSFSTCGYSPVAVFISKSLASVNPKVMIVSAEDTI</sequence>
<dbReference type="RefSeq" id="XP_066718068.1">
    <property type="nucleotide sequence ID" value="XM_066855901.1"/>
</dbReference>
<feature type="transmembrane region" description="Helical" evidence="1">
    <location>
        <begin position="158"/>
        <end position="175"/>
    </location>
</feature>
<dbReference type="GeneID" id="92088964"/>
<feature type="transmembrane region" description="Helical" evidence="1">
    <location>
        <begin position="187"/>
        <end position="205"/>
    </location>
</feature>
<evidence type="ECO:0000313" key="3">
    <source>
        <dbReference type="Proteomes" id="UP001480595"/>
    </source>
</evidence>
<comment type="caution">
    <text evidence="2">The sequence shown here is derived from an EMBL/GenBank/DDBJ whole genome shotgun (WGS) entry which is preliminary data.</text>
</comment>
<keyword evidence="1" id="KW-0472">Membrane</keyword>
<name>A0ABR1VUS1_9PEZI</name>
<dbReference type="Proteomes" id="UP001480595">
    <property type="component" value="Unassembled WGS sequence"/>
</dbReference>
<keyword evidence="1" id="KW-0812">Transmembrane</keyword>
<keyword evidence="1" id="KW-1133">Transmembrane helix</keyword>
<proteinExistence type="predicted"/>
<gene>
    <name evidence="2" type="ORF">PG994_004492</name>
</gene>
<evidence type="ECO:0000313" key="2">
    <source>
        <dbReference type="EMBL" id="KAK8073593.1"/>
    </source>
</evidence>
<organism evidence="2 3">
    <name type="scientific">Apiospora phragmitis</name>
    <dbReference type="NCBI Taxonomy" id="2905665"/>
    <lineage>
        <taxon>Eukaryota</taxon>
        <taxon>Fungi</taxon>
        <taxon>Dikarya</taxon>
        <taxon>Ascomycota</taxon>
        <taxon>Pezizomycotina</taxon>
        <taxon>Sordariomycetes</taxon>
        <taxon>Xylariomycetidae</taxon>
        <taxon>Amphisphaeriales</taxon>
        <taxon>Apiosporaceae</taxon>
        <taxon>Apiospora</taxon>
    </lineage>
</organism>
<evidence type="ECO:0000256" key="1">
    <source>
        <dbReference type="SAM" id="Phobius"/>
    </source>
</evidence>
<dbReference type="PANTHER" id="PTHR35395:SF1">
    <property type="entry name" value="DUF6536 DOMAIN-CONTAINING PROTEIN"/>
    <property type="match status" value="1"/>
</dbReference>
<dbReference type="PANTHER" id="PTHR35395">
    <property type="entry name" value="DUF6536 DOMAIN-CONTAINING PROTEIN"/>
    <property type="match status" value="1"/>
</dbReference>
<accession>A0ABR1VUS1</accession>
<feature type="transmembrane region" description="Helical" evidence="1">
    <location>
        <begin position="47"/>
        <end position="68"/>
    </location>
</feature>
<reference evidence="2 3" key="1">
    <citation type="submission" date="2023-01" db="EMBL/GenBank/DDBJ databases">
        <title>Analysis of 21 Apiospora genomes using comparative genomics revels a genus with tremendous synthesis potential of carbohydrate active enzymes and secondary metabolites.</title>
        <authorList>
            <person name="Sorensen T."/>
        </authorList>
    </citation>
    <scope>NUCLEOTIDE SEQUENCE [LARGE SCALE GENOMIC DNA]</scope>
    <source>
        <strain evidence="2 3">CBS 135458</strain>
    </source>
</reference>
<keyword evidence="3" id="KW-1185">Reference proteome</keyword>
<dbReference type="EMBL" id="JAQQWL010000005">
    <property type="protein sequence ID" value="KAK8073593.1"/>
    <property type="molecule type" value="Genomic_DNA"/>
</dbReference>